<dbReference type="EMBL" id="CM041548">
    <property type="protein sequence ID" value="KAI3358298.1"/>
    <property type="molecule type" value="Genomic_DNA"/>
</dbReference>
<proteinExistence type="predicted"/>
<evidence type="ECO:0000313" key="1">
    <source>
        <dbReference type="EMBL" id="KAI3358298.1"/>
    </source>
</evidence>
<name>A0ACB8VUT3_9TELE</name>
<comment type="caution">
    <text evidence="1">The sequence shown here is derived from an EMBL/GenBank/DDBJ whole genome shotgun (WGS) entry which is preliminary data.</text>
</comment>
<accession>A0ACB8VUT3</accession>
<evidence type="ECO:0000313" key="2">
    <source>
        <dbReference type="Proteomes" id="UP000831701"/>
    </source>
</evidence>
<sequence length="133" mass="15080">VRAATDEELQSLADDLLSCGYTGLINTERKDAITRTIILHSLARLLPMLDQMRKGLQLYNLLDVMEKNADLCRPLFVPLQDNKPDANFIMASCKPDFSEQGTSRHNLEQSLLNCFQDFLQELEDNGKTQVHLS</sequence>
<protein>
    <submittedName>
        <fullName evidence="1">Uncharacterized protein</fullName>
    </submittedName>
</protein>
<gene>
    <name evidence="1" type="ORF">L3Q82_014675</name>
</gene>
<reference evidence="1" key="1">
    <citation type="submission" date="2022-04" db="EMBL/GenBank/DDBJ databases">
        <title>Jade perch genome.</title>
        <authorList>
            <person name="Chao B."/>
        </authorList>
    </citation>
    <scope>NUCLEOTIDE SEQUENCE</scope>
    <source>
        <strain evidence="1">CB-2022</strain>
    </source>
</reference>
<keyword evidence="2" id="KW-1185">Reference proteome</keyword>
<dbReference type="Proteomes" id="UP000831701">
    <property type="component" value="Chromosome 18"/>
</dbReference>
<feature type="non-terminal residue" evidence="1">
    <location>
        <position position="1"/>
    </location>
</feature>
<organism evidence="1 2">
    <name type="scientific">Scortum barcoo</name>
    <name type="common">barcoo grunter</name>
    <dbReference type="NCBI Taxonomy" id="214431"/>
    <lineage>
        <taxon>Eukaryota</taxon>
        <taxon>Metazoa</taxon>
        <taxon>Chordata</taxon>
        <taxon>Craniata</taxon>
        <taxon>Vertebrata</taxon>
        <taxon>Euteleostomi</taxon>
        <taxon>Actinopterygii</taxon>
        <taxon>Neopterygii</taxon>
        <taxon>Teleostei</taxon>
        <taxon>Neoteleostei</taxon>
        <taxon>Acanthomorphata</taxon>
        <taxon>Eupercaria</taxon>
        <taxon>Centrarchiformes</taxon>
        <taxon>Terapontoidei</taxon>
        <taxon>Terapontidae</taxon>
        <taxon>Scortum</taxon>
    </lineage>
</organism>